<dbReference type="AlphaFoldDB" id="A0A4R2RNR6"/>
<feature type="region of interest" description="Disordered" evidence="1">
    <location>
        <begin position="32"/>
        <end position="51"/>
    </location>
</feature>
<organism evidence="3 4">
    <name type="scientific">Baia soyae</name>
    <dbReference type="NCBI Taxonomy" id="1544746"/>
    <lineage>
        <taxon>Bacteria</taxon>
        <taxon>Bacillati</taxon>
        <taxon>Bacillota</taxon>
        <taxon>Bacilli</taxon>
        <taxon>Bacillales</taxon>
        <taxon>Thermoactinomycetaceae</taxon>
        <taxon>Baia</taxon>
    </lineage>
</organism>
<feature type="compositionally biased region" description="Basic and acidic residues" evidence="1">
    <location>
        <begin position="229"/>
        <end position="247"/>
    </location>
</feature>
<name>A0A4R2RNR6_9BACL</name>
<dbReference type="EMBL" id="SLXV01000037">
    <property type="protein sequence ID" value="TCP64833.1"/>
    <property type="molecule type" value="Genomic_DNA"/>
</dbReference>
<evidence type="ECO:0000256" key="2">
    <source>
        <dbReference type="SAM" id="SignalP"/>
    </source>
</evidence>
<protein>
    <submittedName>
        <fullName evidence="3">Uncharacterized protein</fullName>
    </submittedName>
</protein>
<evidence type="ECO:0000256" key="1">
    <source>
        <dbReference type="SAM" id="MobiDB-lite"/>
    </source>
</evidence>
<dbReference type="OrthoDB" id="2987243at2"/>
<evidence type="ECO:0000313" key="4">
    <source>
        <dbReference type="Proteomes" id="UP000294746"/>
    </source>
</evidence>
<keyword evidence="4" id="KW-1185">Reference proteome</keyword>
<feature type="signal peptide" evidence="2">
    <location>
        <begin position="1"/>
        <end position="29"/>
    </location>
</feature>
<accession>A0A4R2RNR6</accession>
<sequence length="255" mass="28665">MLKKKLLVVTLSMGLLVGGVFISNQRAFADEPGAKTGEHQGLEKKEKMSKEQRVEQISSKVSTYLGIPKAEVQKLAQDSKIGVKNVVLGAVIAKKTNQTLAQVIAEKDKLGHWKQVMTAHKLEWKDIHPEMKKIAPHFGKKLGFFKNPTMVYEVLSKYTGESTSTLKGLNEKYKVHPKGLMKASVLSKVSGKKLEDVLKLKTSDNKWKDVATKLNVDQQKLKEAKKELFTKLRAEKKQQKQEPEQKPKHPQGSNQ</sequence>
<keyword evidence="2" id="KW-0732">Signal</keyword>
<comment type="caution">
    <text evidence="3">The sequence shown here is derived from an EMBL/GenBank/DDBJ whole genome shotgun (WGS) entry which is preliminary data.</text>
</comment>
<dbReference type="RefSeq" id="WP_131849507.1">
    <property type="nucleotide sequence ID" value="NZ_SLXV01000037.1"/>
</dbReference>
<evidence type="ECO:0000313" key="3">
    <source>
        <dbReference type="EMBL" id="TCP64833.1"/>
    </source>
</evidence>
<gene>
    <name evidence="3" type="ORF">EDD57_13715</name>
</gene>
<proteinExistence type="predicted"/>
<reference evidence="3 4" key="1">
    <citation type="submission" date="2019-03" db="EMBL/GenBank/DDBJ databases">
        <title>Genomic Encyclopedia of Type Strains, Phase IV (KMG-IV): sequencing the most valuable type-strain genomes for metagenomic binning, comparative biology and taxonomic classification.</title>
        <authorList>
            <person name="Goeker M."/>
        </authorList>
    </citation>
    <scope>NUCLEOTIDE SEQUENCE [LARGE SCALE GENOMIC DNA]</scope>
    <source>
        <strain evidence="3 4">DSM 46831</strain>
    </source>
</reference>
<feature type="chain" id="PRO_5020742340" evidence="2">
    <location>
        <begin position="30"/>
        <end position="255"/>
    </location>
</feature>
<dbReference type="Proteomes" id="UP000294746">
    <property type="component" value="Unassembled WGS sequence"/>
</dbReference>
<feature type="region of interest" description="Disordered" evidence="1">
    <location>
        <begin position="229"/>
        <end position="255"/>
    </location>
</feature>